<sequence>MDREQRPLRQLREAAGLTQLDVAFALKVTPQTVYNWERGTREPKGSHLQQLARLYKVSADDILLLNTEAGEGKMRAAA</sequence>
<dbReference type="CDD" id="cd00093">
    <property type="entry name" value="HTH_XRE"/>
    <property type="match status" value="1"/>
</dbReference>
<organism evidence="2">
    <name type="scientific">uncultured Thermomicrobiales bacterium</name>
    <dbReference type="NCBI Taxonomy" id="1645740"/>
    <lineage>
        <taxon>Bacteria</taxon>
        <taxon>Pseudomonadati</taxon>
        <taxon>Thermomicrobiota</taxon>
        <taxon>Thermomicrobia</taxon>
        <taxon>Thermomicrobiales</taxon>
        <taxon>environmental samples</taxon>
    </lineage>
</organism>
<dbReference type="Pfam" id="PF01381">
    <property type="entry name" value="HTH_3"/>
    <property type="match status" value="1"/>
</dbReference>
<dbReference type="PANTHER" id="PTHR43236:SF2">
    <property type="entry name" value="BLL0069 PROTEIN"/>
    <property type="match status" value="1"/>
</dbReference>
<evidence type="ECO:0000313" key="2">
    <source>
        <dbReference type="EMBL" id="CAA9554121.1"/>
    </source>
</evidence>
<dbReference type="SMART" id="SM00530">
    <property type="entry name" value="HTH_XRE"/>
    <property type="match status" value="1"/>
</dbReference>
<dbReference type="InterPro" id="IPR001387">
    <property type="entry name" value="Cro/C1-type_HTH"/>
</dbReference>
<dbReference type="InterPro" id="IPR010982">
    <property type="entry name" value="Lambda_DNA-bd_dom_sf"/>
</dbReference>
<dbReference type="InterPro" id="IPR052345">
    <property type="entry name" value="Rad_response_metalloprotease"/>
</dbReference>
<dbReference type="Gene3D" id="1.10.260.40">
    <property type="entry name" value="lambda repressor-like DNA-binding domains"/>
    <property type="match status" value="1"/>
</dbReference>
<dbReference type="PANTHER" id="PTHR43236">
    <property type="entry name" value="ANTITOXIN HIGA1"/>
    <property type="match status" value="1"/>
</dbReference>
<dbReference type="EMBL" id="CADCWN010000039">
    <property type="protein sequence ID" value="CAA9554121.1"/>
    <property type="molecule type" value="Genomic_DNA"/>
</dbReference>
<dbReference type="AlphaFoldDB" id="A0A6J4ULB3"/>
<name>A0A6J4ULB3_9BACT</name>
<dbReference type="SUPFAM" id="SSF47413">
    <property type="entry name" value="lambda repressor-like DNA-binding domains"/>
    <property type="match status" value="1"/>
</dbReference>
<accession>A0A6J4ULB3</accession>
<protein>
    <recommendedName>
        <fullName evidence="1">HTH cro/C1-type domain-containing protein</fullName>
    </recommendedName>
</protein>
<reference evidence="2" key="1">
    <citation type="submission" date="2020-02" db="EMBL/GenBank/DDBJ databases">
        <authorList>
            <person name="Meier V. D."/>
        </authorList>
    </citation>
    <scope>NUCLEOTIDE SEQUENCE</scope>
    <source>
        <strain evidence="2">AVDCRST_MAG18</strain>
    </source>
</reference>
<proteinExistence type="predicted"/>
<evidence type="ECO:0000259" key="1">
    <source>
        <dbReference type="PROSITE" id="PS50943"/>
    </source>
</evidence>
<feature type="domain" description="HTH cro/C1-type" evidence="1">
    <location>
        <begin position="8"/>
        <end position="62"/>
    </location>
</feature>
<dbReference type="PROSITE" id="PS50943">
    <property type="entry name" value="HTH_CROC1"/>
    <property type="match status" value="1"/>
</dbReference>
<dbReference type="GO" id="GO:0003677">
    <property type="term" value="F:DNA binding"/>
    <property type="evidence" value="ECO:0007669"/>
    <property type="project" value="InterPro"/>
</dbReference>
<gene>
    <name evidence="2" type="ORF">AVDCRST_MAG18-544</name>
</gene>